<dbReference type="PANTHER" id="PTHR10429">
    <property type="entry name" value="DNA-3-METHYLADENINE GLYCOSYLASE"/>
    <property type="match status" value="1"/>
</dbReference>
<dbReference type="GO" id="GO:0003677">
    <property type="term" value="F:DNA binding"/>
    <property type="evidence" value="ECO:0007669"/>
    <property type="project" value="InterPro"/>
</dbReference>
<evidence type="ECO:0000256" key="3">
    <source>
        <dbReference type="ARBA" id="ARBA00022801"/>
    </source>
</evidence>
<dbReference type="InterPro" id="IPR011034">
    <property type="entry name" value="Formyl_transferase-like_C_sf"/>
</dbReference>
<evidence type="ECO:0000256" key="4">
    <source>
        <dbReference type="ARBA" id="ARBA00023204"/>
    </source>
</evidence>
<protein>
    <recommendedName>
        <fullName evidence="5">Putative 3-methyladenine DNA glycosylase</fullName>
        <ecNumber evidence="5">3.2.2.-</ecNumber>
    </recommendedName>
</protein>
<reference evidence="6 7" key="2">
    <citation type="submission" date="2018-06" db="EMBL/GenBank/DDBJ databases">
        <title>Metagenomic assembly of (sub)arctic Cyanobacteria and their associated microbiome from non-axenic cultures.</title>
        <authorList>
            <person name="Baurain D."/>
        </authorList>
    </citation>
    <scope>NUCLEOTIDE SEQUENCE [LARGE SCALE GENOMIC DNA]</scope>
    <source>
        <strain evidence="6">ULC129bin1</strain>
    </source>
</reference>
<comment type="similarity">
    <text evidence="1 5">Belongs to the DNA glycosylase MPG family.</text>
</comment>
<keyword evidence="2 5" id="KW-0227">DNA damage</keyword>
<gene>
    <name evidence="6" type="ORF">DCF25_14280</name>
</gene>
<reference evidence="7" key="1">
    <citation type="submission" date="2018-04" db="EMBL/GenBank/DDBJ databases">
        <authorList>
            <person name="Cornet L."/>
        </authorList>
    </citation>
    <scope>NUCLEOTIDE SEQUENCE [LARGE SCALE GENOMIC DNA]</scope>
</reference>
<dbReference type="FunFam" id="3.10.300.10:FF:000001">
    <property type="entry name" value="Putative 3-methyladenine DNA glycosylase"/>
    <property type="match status" value="1"/>
</dbReference>
<evidence type="ECO:0000313" key="7">
    <source>
        <dbReference type="Proteomes" id="UP000249354"/>
    </source>
</evidence>
<dbReference type="NCBIfam" id="TIGR00567">
    <property type="entry name" value="3mg"/>
    <property type="match status" value="1"/>
</dbReference>
<dbReference type="InterPro" id="IPR003180">
    <property type="entry name" value="MPG"/>
</dbReference>
<dbReference type="GO" id="GO:0006284">
    <property type="term" value="P:base-excision repair"/>
    <property type="evidence" value="ECO:0007669"/>
    <property type="project" value="InterPro"/>
</dbReference>
<evidence type="ECO:0000313" key="6">
    <source>
        <dbReference type="EMBL" id="PZO15019.1"/>
    </source>
</evidence>
<evidence type="ECO:0000256" key="1">
    <source>
        <dbReference type="ARBA" id="ARBA00009232"/>
    </source>
</evidence>
<dbReference type="EC" id="3.2.2.-" evidence="5"/>
<dbReference type="SUPFAM" id="SSF50486">
    <property type="entry name" value="FMT C-terminal domain-like"/>
    <property type="match status" value="1"/>
</dbReference>
<dbReference type="CDD" id="cd00540">
    <property type="entry name" value="AAG"/>
    <property type="match status" value="1"/>
</dbReference>
<dbReference type="GO" id="GO:0003905">
    <property type="term" value="F:alkylbase DNA N-glycosylase activity"/>
    <property type="evidence" value="ECO:0007669"/>
    <property type="project" value="InterPro"/>
</dbReference>
<dbReference type="HAMAP" id="MF_00527">
    <property type="entry name" value="3MGH"/>
    <property type="match status" value="1"/>
</dbReference>
<dbReference type="NCBIfam" id="NF002003">
    <property type="entry name" value="PRK00802.1-3"/>
    <property type="match status" value="1"/>
</dbReference>
<comment type="caution">
    <text evidence="6">The sequence shown here is derived from an EMBL/GenBank/DDBJ whole genome shotgun (WGS) entry which is preliminary data.</text>
</comment>
<dbReference type="Gene3D" id="3.10.300.10">
    <property type="entry name" value="Methylpurine-DNA glycosylase (MPG)"/>
    <property type="match status" value="1"/>
</dbReference>
<dbReference type="Pfam" id="PF02245">
    <property type="entry name" value="Pur_DNA_glyco"/>
    <property type="match status" value="1"/>
</dbReference>
<sequence length="210" mass="23374">MVSDKNSVERIIKNPNLTQRIEPDWCDRPSIEVAPDLIGCTLLRQMPDGPLIRALIIETEAYAPGDPACHAYRGKSKRNAAMFGPPGHSYVYLIYGMYHCLNVVTEAEGIGSAVLIRALSLDSLPPQLTPEQAKKPHRVAAGPGKLCRALEIDRSLDGVLYHPANGLWLEHREHSVSEPDLVQTTRIGITKAAEQPWRWYLRDHPAVSKK</sequence>
<keyword evidence="4 5" id="KW-0234">DNA repair</keyword>
<organism evidence="6 7">
    <name type="scientific">Leptolyngbya foveolarum</name>
    <dbReference type="NCBI Taxonomy" id="47253"/>
    <lineage>
        <taxon>Bacteria</taxon>
        <taxon>Bacillati</taxon>
        <taxon>Cyanobacteriota</taxon>
        <taxon>Cyanophyceae</taxon>
        <taxon>Leptolyngbyales</taxon>
        <taxon>Leptolyngbyaceae</taxon>
        <taxon>Leptolyngbya group</taxon>
        <taxon>Leptolyngbya</taxon>
    </lineage>
</organism>
<dbReference type="InterPro" id="IPR036995">
    <property type="entry name" value="MPG_sf"/>
</dbReference>
<proteinExistence type="inferred from homology"/>
<keyword evidence="3 5" id="KW-0378">Hydrolase</keyword>
<dbReference type="AlphaFoldDB" id="A0A2W4UDZ3"/>
<evidence type="ECO:0000256" key="2">
    <source>
        <dbReference type="ARBA" id="ARBA00022763"/>
    </source>
</evidence>
<dbReference type="EMBL" id="QBMC01000100">
    <property type="protein sequence ID" value="PZO15019.1"/>
    <property type="molecule type" value="Genomic_DNA"/>
</dbReference>
<dbReference type="PANTHER" id="PTHR10429:SF0">
    <property type="entry name" value="DNA-3-METHYLADENINE GLYCOSYLASE"/>
    <property type="match status" value="1"/>
</dbReference>
<name>A0A2W4UDZ3_9CYAN</name>
<evidence type="ECO:0000256" key="5">
    <source>
        <dbReference type="HAMAP-Rule" id="MF_00527"/>
    </source>
</evidence>
<dbReference type="Proteomes" id="UP000249354">
    <property type="component" value="Unassembled WGS sequence"/>
</dbReference>
<accession>A0A2W4UDZ3</accession>